<name>Q1II95_KORVE</name>
<evidence type="ECO:0000256" key="1">
    <source>
        <dbReference type="ARBA" id="ARBA00004383"/>
    </source>
</evidence>
<keyword evidence="8" id="KW-1133">Transmembrane helix</keyword>
<keyword evidence="7" id="KW-0653">Protein transport</keyword>
<dbReference type="Pfam" id="PF03544">
    <property type="entry name" value="TonB_C"/>
    <property type="match status" value="1"/>
</dbReference>
<keyword evidence="11" id="KW-0732">Signal</keyword>
<keyword evidence="14" id="KW-1185">Reference proteome</keyword>
<evidence type="ECO:0000256" key="2">
    <source>
        <dbReference type="ARBA" id="ARBA00006555"/>
    </source>
</evidence>
<dbReference type="NCBIfam" id="TIGR01352">
    <property type="entry name" value="tonB_Cterm"/>
    <property type="match status" value="1"/>
</dbReference>
<dbReference type="eggNOG" id="COG0810">
    <property type="taxonomic scope" value="Bacteria"/>
</dbReference>
<comment type="subcellular location">
    <subcellularLocation>
        <location evidence="1">Cell inner membrane</location>
        <topology evidence="1">Single-pass membrane protein</topology>
        <orientation evidence="1">Periplasmic side</orientation>
    </subcellularLocation>
</comment>
<dbReference type="PANTHER" id="PTHR33446:SF2">
    <property type="entry name" value="PROTEIN TONB"/>
    <property type="match status" value="1"/>
</dbReference>
<accession>Q1II95</accession>
<evidence type="ECO:0000256" key="11">
    <source>
        <dbReference type="SAM" id="SignalP"/>
    </source>
</evidence>
<dbReference type="Gene3D" id="3.30.1150.10">
    <property type="match status" value="1"/>
</dbReference>
<evidence type="ECO:0000256" key="5">
    <source>
        <dbReference type="ARBA" id="ARBA00022519"/>
    </source>
</evidence>
<feature type="compositionally biased region" description="Low complexity" evidence="10">
    <location>
        <begin position="141"/>
        <end position="154"/>
    </location>
</feature>
<dbReference type="EnsemblBacteria" id="ABF43405">
    <property type="protein sequence ID" value="ABF43405"/>
    <property type="gene ID" value="Acid345_4405"/>
</dbReference>
<dbReference type="GO" id="GO:0055085">
    <property type="term" value="P:transmembrane transport"/>
    <property type="evidence" value="ECO:0007669"/>
    <property type="project" value="InterPro"/>
</dbReference>
<reference evidence="13 14" key="1">
    <citation type="journal article" date="2009" name="Appl. Environ. Microbiol.">
        <title>Three genomes from the phylum Acidobacteria provide insight into the lifestyles of these microorganisms in soils.</title>
        <authorList>
            <person name="Ward N.L."/>
            <person name="Challacombe J.F."/>
            <person name="Janssen P.H."/>
            <person name="Henrissat B."/>
            <person name="Coutinho P.M."/>
            <person name="Wu M."/>
            <person name="Xie G."/>
            <person name="Haft D.H."/>
            <person name="Sait M."/>
            <person name="Badger J."/>
            <person name="Barabote R.D."/>
            <person name="Bradley B."/>
            <person name="Brettin T.S."/>
            <person name="Brinkac L.M."/>
            <person name="Bruce D."/>
            <person name="Creasy T."/>
            <person name="Daugherty S.C."/>
            <person name="Davidsen T.M."/>
            <person name="DeBoy R.T."/>
            <person name="Detter J.C."/>
            <person name="Dodson R.J."/>
            <person name="Durkin A.S."/>
            <person name="Ganapathy A."/>
            <person name="Gwinn-Giglio M."/>
            <person name="Han C.S."/>
            <person name="Khouri H."/>
            <person name="Kiss H."/>
            <person name="Kothari S.P."/>
            <person name="Madupu R."/>
            <person name="Nelson K.E."/>
            <person name="Nelson W.C."/>
            <person name="Paulsen I."/>
            <person name="Penn K."/>
            <person name="Ren Q."/>
            <person name="Rosovitz M.J."/>
            <person name="Selengut J.D."/>
            <person name="Shrivastava S."/>
            <person name="Sullivan S.A."/>
            <person name="Tapia R."/>
            <person name="Thompson L.S."/>
            <person name="Watkins K.L."/>
            <person name="Yang Q."/>
            <person name="Yu C."/>
            <person name="Zafar N."/>
            <person name="Zhou L."/>
            <person name="Kuske C.R."/>
        </authorList>
    </citation>
    <scope>NUCLEOTIDE SEQUENCE [LARGE SCALE GENOMIC DNA]</scope>
    <source>
        <strain evidence="13 14">Ellin345</strain>
    </source>
</reference>
<proteinExistence type="inferred from homology"/>
<evidence type="ECO:0000256" key="4">
    <source>
        <dbReference type="ARBA" id="ARBA00022475"/>
    </source>
</evidence>
<feature type="domain" description="TonB C-terminal" evidence="12">
    <location>
        <begin position="72"/>
        <end position="134"/>
    </location>
</feature>
<organism evidence="13 14">
    <name type="scientific">Koribacter versatilis (strain Ellin345)</name>
    <dbReference type="NCBI Taxonomy" id="204669"/>
    <lineage>
        <taxon>Bacteria</taxon>
        <taxon>Pseudomonadati</taxon>
        <taxon>Acidobacteriota</taxon>
        <taxon>Terriglobia</taxon>
        <taxon>Terriglobales</taxon>
        <taxon>Candidatus Korobacteraceae</taxon>
        <taxon>Candidatus Korobacter</taxon>
    </lineage>
</organism>
<evidence type="ECO:0000256" key="7">
    <source>
        <dbReference type="ARBA" id="ARBA00022927"/>
    </source>
</evidence>
<evidence type="ECO:0000256" key="9">
    <source>
        <dbReference type="ARBA" id="ARBA00023136"/>
    </source>
</evidence>
<keyword evidence="6" id="KW-0812">Transmembrane</keyword>
<dbReference type="SUPFAM" id="SSF74653">
    <property type="entry name" value="TolA/TonB C-terminal domain"/>
    <property type="match status" value="1"/>
</dbReference>
<keyword evidence="5" id="KW-0997">Cell inner membrane</keyword>
<dbReference type="AlphaFoldDB" id="Q1II95"/>
<dbReference type="InterPro" id="IPR037682">
    <property type="entry name" value="TonB_C"/>
</dbReference>
<comment type="similarity">
    <text evidence="2">Belongs to the TonB family.</text>
</comment>
<evidence type="ECO:0000256" key="10">
    <source>
        <dbReference type="SAM" id="MobiDB-lite"/>
    </source>
</evidence>
<evidence type="ECO:0000259" key="12">
    <source>
        <dbReference type="Pfam" id="PF03544"/>
    </source>
</evidence>
<dbReference type="InterPro" id="IPR006260">
    <property type="entry name" value="TonB/TolA_C"/>
</dbReference>
<evidence type="ECO:0000256" key="3">
    <source>
        <dbReference type="ARBA" id="ARBA00022448"/>
    </source>
</evidence>
<evidence type="ECO:0000256" key="8">
    <source>
        <dbReference type="ARBA" id="ARBA00022989"/>
    </source>
</evidence>
<dbReference type="PANTHER" id="PTHR33446">
    <property type="entry name" value="PROTEIN TONB-RELATED"/>
    <property type="match status" value="1"/>
</dbReference>
<gene>
    <name evidence="13" type="ordered locus">Acid345_4405</name>
</gene>
<evidence type="ECO:0000256" key="6">
    <source>
        <dbReference type="ARBA" id="ARBA00022692"/>
    </source>
</evidence>
<sequence>MRIYNSGTLMKISQVVLASFLLTCFVACNKPAANTAAPAAAAQPAVDPNATIPPKFVSGVNAPFPDNLWNKPGTVTVAATVGTDGTITETKVVSSPHPELNDLATNAVKQWKFESAKKNGQAVPFTITVNLKFEKPAPGTKVQQMPPAKAPAASAEKKQK</sequence>
<evidence type="ECO:0000313" key="13">
    <source>
        <dbReference type="EMBL" id="ABF43405.1"/>
    </source>
</evidence>
<protein>
    <submittedName>
        <fullName evidence="13">TonB-like protein</fullName>
    </submittedName>
</protein>
<evidence type="ECO:0000313" key="14">
    <source>
        <dbReference type="Proteomes" id="UP000002432"/>
    </source>
</evidence>
<dbReference type="STRING" id="204669.Acid345_4405"/>
<dbReference type="GO" id="GO:0031992">
    <property type="term" value="F:energy transducer activity"/>
    <property type="evidence" value="ECO:0007669"/>
    <property type="project" value="TreeGrafter"/>
</dbReference>
<dbReference type="EMBL" id="CP000360">
    <property type="protein sequence ID" value="ABF43405.1"/>
    <property type="molecule type" value="Genomic_DNA"/>
</dbReference>
<dbReference type="InterPro" id="IPR051045">
    <property type="entry name" value="TonB-dependent_transducer"/>
</dbReference>
<feature type="region of interest" description="Disordered" evidence="10">
    <location>
        <begin position="136"/>
        <end position="160"/>
    </location>
</feature>
<feature type="chain" id="PRO_5004190788" evidence="11">
    <location>
        <begin position="33"/>
        <end position="160"/>
    </location>
</feature>
<dbReference type="KEGG" id="aba:Acid345_4405"/>
<dbReference type="Proteomes" id="UP000002432">
    <property type="component" value="Chromosome"/>
</dbReference>
<keyword evidence="4" id="KW-1003">Cell membrane</keyword>
<feature type="signal peptide" evidence="11">
    <location>
        <begin position="1"/>
        <end position="32"/>
    </location>
</feature>
<dbReference type="GO" id="GO:0098797">
    <property type="term" value="C:plasma membrane protein complex"/>
    <property type="evidence" value="ECO:0007669"/>
    <property type="project" value="TreeGrafter"/>
</dbReference>
<dbReference type="GO" id="GO:0015031">
    <property type="term" value="P:protein transport"/>
    <property type="evidence" value="ECO:0007669"/>
    <property type="project" value="UniProtKB-KW"/>
</dbReference>
<dbReference type="HOGENOM" id="CLU_1649916_0_0_0"/>
<keyword evidence="3" id="KW-0813">Transport</keyword>
<keyword evidence="9" id="KW-0472">Membrane</keyword>